<dbReference type="Proteomes" id="UP000095558">
    <property type="component" value="Unassembled WGS sequence"/>
</dbReference>
<evidence type="ECO:0000256" key="2">
    <source>
        <dbReference type="ARBA" id="ARBA00010792"/>
    </source>
</evidence>
<organism evidence="9 10">
    <name type="scientific">Clostridium disporicum</name>
    <dbReference type="NCBI Taxonomy" id="84024"/>
    <lineage>
        <taxon>Bacteria</taxon>
        <taxon>Bacillati</taxon>
        <taxon>Bacillota</taxon>
        <taxon>Clostridia</taxon>
        <taxon>Eubacteriales</taxon>
        <taxon>Clostridiaceae</taxon>
        <taxon>Clostridium</taxon>
    </lineage>
</organism>
<dbReference type="Pfam" id="PF09335">
    <property type="entry name" value="VTT_dom"/>
    <property type="match status" value="1"/>
</dbReference>
<dbReference type="PANTHER" id="PTHR42709">
    <property type="entry name" value="ALKALINE PHOSPHATASE LIKE PROTEIN"/>
    <property type="match status" value="1"/>
</dbReference>
<reference evidence="9 10" key="1">
    <citation type="submission" date="2015-09" db="EMBL/GenBank/DDBJ databases">
        <authorList>
            <consortium name="Pathogen Informatics"/>
        </authorList>
    </citation>
    <scope>NUCLEOTIDE SEQUENCE [LARGE SCALE GENOMIC DNA]</scope>
    <source>
        <strain evidence="9 10">2789STDY5834855</strain>
    </source>
</reference>
<dbReference type="PANTHER" id="PTHR42709:SF6">
    <property type="entry name" value="UNDECAPRENYL PHOSPHATE TRANSPORTER A"/>
    <property type="match status" value="1"/>
</dbReference>
<protein>
    <submittedName>
        <fullName evidence="9">DedA family membrane protein</fullName>
    </submittedName>
</protein>
<evidence type="ECO:0000313" key="9">
    <source>
        <dbReference type="EMBL" id="CUN84335.1"/>
    </source>
</evidence>
<proteinExistence type="inferred from homology"/>
<accession>A0A174AA63</accession>
<evidence type="ECO:0000256" key="5">
    <source>
        <dbReference type="ARBA" id="ARBA00022989"/>
    </source>
</evidence>
<evidence type="ECO:0000256" key="1">
    <source>
        <dbReference type="ARBA" id="ARBA00004651"/>
    </source>
</evidence>
<dbReference type="EMBL" id="CYZV01000007">
    <property type="protein sequence ID" value="CUN84335.1"/>
    <property type="molecule type" value="Genomic_DNA"/>
</dbReference>
<dbReference type="GeneID" id="83012233"/>
<feature type="domain" description="VTT" evidence="8">
    <location>
        <begin position="34"/>
        <end position="159"/>
    </location>
</feature>
<dbReference type="AlphaFoldDB" id="A0A174AA63"/>
<comment type="subcellular location">
    <subcellularLocation>
        <location evidence="1">Cell membrane</location>
        <topology evidence="1">Multi-pass membrane protein</topology>
    </subcellularLocation>
</comment>
<feature type="transmembrane region" description="Helical" evidence="7">
    <location>
        <begin position="51"/>
        <end position="74"/>
    </location>
</feature>
<comment type="similarity">
    <text evidence="2">Belongs to the DedA family.</text>
</comment>
<feature type="transmembrane region" description="Helical" evidence="7">
    <location>
        <begin position="139"/>
        <end position="161"/>
    </location>
</feature>
<dbReference type="RefSeq" id="WP_172676143.1">
    <property type="nucleotide sequence ID" value="NZ_CYYT01000015.1"/>
</dbReference>
<feature type="transmembrane region" description="Helical" evidence="7">
    <location>
        <begin position="110"/>
        <end position="132"/>
    </location>
</feature>
<keyword evidence="3" id="KW-1003">Cell membrane</keyword>
<evidence type="ECO:0000256" key="7">
    <source>
        <dbReference type="SAM" id="Phobius"/>
    </source>
</evidence>
<gene>
    <name evidence="9" type="primary">dedA_2</name>
    <name evidence="9" type="ORF">ERS852470_00843</name>
</gene>
<evidence type="ECO:0000256" key="6">
    <source>
        <dbReference type="ARBA" id="ARBA00023136"/>
    </source>
</evidence>
<dbReference type="GO" id="GO:0005886">
    <property type="term" value="C:plasma membrane"/>
    <property type="evidence" value="ECO:0007669"/>
    <property type="project" value="UniProtKB-SubCell"/>
</dbReference>
<keyword evidence="6 7" id="KW-0472">Membrane</keyword>
<name>A0A174AA63_9CLOT</name>
<evidence type="ECO:0000313" key="10">
    <source>
        <dbReference type="Proteomes" id="UP000095558"/>
    </source>
</evidence>
<evidence type="ECO:0000256" key="3">
    <source>
        <dbReference type="ARBA" id="ARBA00022475"/>
    </source>
</evidence>
<keyword evidence="5 7" id="KW-1133">Transmembrane helix</keyword>
<evidence type="ECO:0000259" key="8">
    <source>
        <dbReference type="Pfam" id="PF09335"/>
    </source>
</evidence>
<dbReference type="InterPro" id="IPR051311">
    <property type="entry name" value="DedA_domain"/>
</dbReference>
<dbReference type="InterPro" id="IPR032816">
    <property type="entry name" value="VTT_dom"/>
</dbReference>
<feature type="transmembrane region" description="Helical" evidence="7">
    <location>
        <begin position="16"/>
        <end position="39"/>
    </location>
</feature>
<evidence type="ECO:0000256" key="4">
    <source>
        <dbReference type="ARBA" id="ARBA00022692"/>
    </source>
</evidence>
<sequence length="166" mass="18749">MININDILSYMDKYGYLFLAGIVFLEYLNLPGLPAGIIMPAAGILIKSRGLNFPFTLITSVIAGLLGSWCLYAIGYYCGNPIIDKIENKFPKMKKPIDKTFKYIEKYGDLGIFLSRLIPVARTLISIVVGTFKVNFFKFSLYSTIGITIWNFAFIYAGYAFSHLFF</sequence>
<keyword evidence="4 7" id="KW-0812">Transmembrane</keyword>